<dbReference type="AlphaFoldDB" id="A0AA37Q8S9"/>
<organism evidence="1 2">
    <name type="scientific">Roseisolibacter agri</name>
    <dbReference type="NCBI Taxonomy" id="2014610"/>
    <lineage>
        <taxon>Bacteria</taxon>
        <taxon>Pseudomonadati</taxon>
        <taxon>Gemmatimonadota</taxon>
        <taxon>Gemmatimonadia</taxon>
        <taxon>Gemmatimonadales</taxon>
        <taxon>Gemmatimonadaceae</taxon>
        <taxon>Roseisolibacter</taxon>
    </lineage>
</organism>
<comment type="caution">
    <text evidence="1">The sequence shown here is derived from an EMBL/GenBank/DDBJ whole genome shotgun (WGS) entry which is preliminary data.</text>
</comment>
<gene>
    <name evidence="1" type="ORF">rosag_16690</name>
</gene>
<accession>A0AA37Q8S9</accession>
<dbReference type="RefSeq" id="WP_284349597.1">
    <property type="nucleotide sequence ID" value="NZ_BRXS01000002.1"/>
</dbReference>
<name>A0AA37Q8S9_9BACT</name>
<dbReference type="EMBL" id="BRXS01000002">
    <property type="protein sequence ID" value="GLC25156.1"/>
    <property type="molecule type" value="Genomic_DNA"/>
</dbReference>
<evidence type="ECO:0000313" key="2">
    <source>
        <dbReference type="Proteomes" id="UP001161325"/>
    </source>
</evidence>
<dbReference type="Proteomes" id="UP001161325">
    <property type="component" value="Unassembled WGS sequence"/>
</dbReference>
<keyword evidence="2" id="KW-1185">Reference proteome</keyword>
<protein>
    <submittedName>
        <fullName evidence="1">Uncharacterized protein</fullName>
    </submittedName>
</protein>
<sequence>MHGRRVVTGTEVAEASPPPAPEELLAAVVNGWRLSDVVPSTLDLVERDPLASGGRFPGDLVRGLMELPGSFWGRAPRLYARYRAVLRASADARRRLPPESRLAFWGPLDDVAGVR</sequence>
<proteinExistence type="predicted"/>
<reference evidence="1" key="1">
    <citation type="submission" date="2022-08" db="EMBL/GenBank/DDBJ databases">
        <title>Draft genome sequencing of Roseisolibacter agri AW1220.</title>
        <authorList>
            <person name="Tobiishi Y."/>
            <person name="Tonouchi A."/>
        </authorList>
    </citation>
    <scope>NUCLEOTIDE SEQUENCE</scope>
    <source>
        <strain evidence="1">AW1220</strain>
    </source>
</reference>
<evidence type="ECO:0000313" key="1">
    <source>
        <dbReference type="EMBL" id="GLC25156.1"/>
    </source>
</evidence>